<name>A0A5B9W522_9BACT</name>
<reference evidence="9 10" key="1">
    <citation type="submission" date="2019-08" db="EMBL/GenBank/DDBJ databases">
        <title>Deep-cultivation of Planctomycetes and their phenomic and genomic characterization uncovers novel biology.</title>
        <authorList>
            <person name="Wiegand S."/>
            <person name="Jogler M."/>
            <person name="Boedeker C."/>
            <person name="Pinto D."/>
            <person name="Vollmers J."/>
            <person name="Rivas-Marin E."/>
            <person name="Kohn T."/>
            <person name="Peeters S.H."/>
            <person name="Heuer A."/>
            <person name="Rast P."/>
            <person name="Oberbeckmann S."/>
            <person name="Bunk B."/>
            <person name="Jeske O."/>
            <person name="Meyerdierks A."/>
            <person name="Storesund J.E."/>
            <person name="Kallscheuer N."/>
            <person name="Luecker S."/>
            <person name="Lage O.M."/>
            <person name="Pohl T."/>
            <person name="Merkel B.J."/>
            <person name="Hornburger P."/>
            <person name="Mueller R.-W."/>
            <person name="Bruemmer F."/>
            <person name="Labrenz M."/>
            <person name="Spormann A.M."/>
            <person name="Op den Camp H."/>
            <person name="Overmann J."/>
            <person name="Amann R."/>
            <person name="Jetten M.S.M."/>
            <person name="Mascher T."/>
            <person name="Medema M.H."/>
            <person name="Devos D.P."/>
            <person name="Kaster A.-K."/>
            <person name="Ovreas L."/>
            <person name="Rohde M."/>
            <person name="Galperin M.Y."/>
            <person name="Jogler C."/>
        </authorList>
    </citation>
    <scope>NUCLEOTIDE SEQUENCE [LARGE SCALE GENOMIC DNA]</scope>
    <source>
        <strain evidence="9 10">OJF2</strain>
    </source>
</reference>
<dbReference type="GO" id="GO:0015385">
    <property type="term" value="F:sodium:proton antiporter activity"/>
    <property type="evidence" value="ECO:0007669"/>
    <property type="project" value="UniProtKB-UniRule"/>
</dbReference>
<comment type="catalytic activity">
    <reaction evidence="6">
        <text>Na(+)(in) + 2 H(+)(out) = Na(+)(out) + 2 H(+)(in)</text>
        <dbReference type="Rhea" id="RHEA:29251"/>
        <dbReference type="ChEBI" id="CHEBI:15378"/>
        <dbReference type="ChEBI" id="CHEBI:29101"/>
    </reaction>
</comment>
<sequence length="556" mass="58477">MAHLKEPATGRMHRQFVPLLADETVAQSLDRLRRHPPSDGAVYFYVTDEDGRLLGVVPARRLLLSPPEAAVAGLMVPDAVTLPASATVLDACRLFIQYRLLALPVVDEGGRLLGVLDVEPYKEDLRRLERATVVGRLVQPVARFMQVESSGGLVLLAATAAALLLANSPYSESFHAFWETHAGLTFGDSSLVESLRDWIGDGLMTLFFFVVGLEIKREIVSGELADPRKALLPVLAAVGGMVVPAAVYALCLWGRPGWRGWGVPMATDIAFVVGFLTLLGPRVPSGLKVLLLTLAIADDIGAVLVIAVAYSGQLDLGTLALAGAGLGLVPLLRWLGVRSATVHAALGAAIWLGFLKSGVHPTVAGVLLGLLTPTRPPTGRGLVLDVIHDLNGRLRGIRRGTPEETPELASPAERLEHALHPWVAFAIMPLFALANAGVRVEAQALATPIALAVAAGLVLGKPIGIVLFSALSVRMGWARLPDGVDWRAMIGAGCLGGIGFTMSLFIAGLALDGPLLDEAKIGVLVGSAASAILGCLLLIAFLPSRAPGRDGMPPRA</sequence>
<feature type="domain" description="CBS" evidence="8">
    <location>
        <begin position="12"/>
        <end position="73"/>
    </location>
</feature>
<keyword evidence="6" id="KW-0739">Sodium transport</keyword>
<evidence type="ECO:0000259" key="8">
    <source>
        <dbReference type="PROSITE" id="PS51371"/>
    </source>
</evidence>
<proteinExistence type="inferred from homology"/>
<dbReference type="HAMAP" id="MF_01844">
    <property type="entry name" value="NhaA"/>
    <property type="match status" value="1"/>
</dbReference>
<protein>
    <recommendedName>
        <fullName evidence="6">Na(+)/H(+) antiporter NhaA</fullName>
    </recommendedName>
    <alternativeName>
        <fullName evidence="6">Sodium/proton antiporter NhaA</fullName>
    </alternativeName>
</protein>
<organism evidence="9 10">
    <name type="scientific">Aquisphaera giovannonii</name>
    <dbReference type="NCBI Taxonomy" id="406548"/>
    <lineage>
        <taxon>Bacteria</taxon>
        <taxon>Pseudomonadati</taxon>
        <taxon>Planctomycetota</taxon>
        <taxon>Planctomycetia</taxon>
        <taxon>Isosphaerales</taxon>
        <taxon>Isosphaeraceae</taxon>
        <taxon>Aquisphaera</taxon>
    </lineage>
</organism>
<feature type="domain" description="CBS" evidence="8">
    <location>
        <begin position="75"/>
        <end position="132"/>
    </location>
</feature>
<evidence type="ECO:0000313" key="10">
    <source>
        <dbReference type="Proteomes" id="UP000324233"/>
    </source>
</evidence>
<dbReference type="AlphaFoldDB" id="A0A5B9W522"/>
<dbReference type="InterPro" id="IPR046342">
    <property type="entry name" value="CBS_dom_sf"/>
</dbReference>
<feature type="transmembrane region" description="Helical" evidence="6">
    <location>
        <begin position="348"/>
        <end position="371"/>
    </location>
</feature>
<dbReference type="PANTHER" id="PTHR30341">
    <property type="entry name" value="SODIUM ION/PROTON ANTIPORTER NHAA-RELATED"/>
    <property type="match status" value="1"/>
</dbReference>
<feature type="transmembrane region" description="Helical" evidence="6">
    <location>
        <begin position="419"/>
        <end position="438"/>
    </location>
</feature>
<keyword evidence="6" id="KW-0406">Ion transport</keyword>
<dbReference type="InterPro" id="IPR023171">
    <property type="entry name" value="Na/H_antiporter_dom_sf"/>
</dbReference>
<evidence type="ECO:0000256" key="3">
    <source>
        <dbReference type="ARBA" id="ARBA00022692"/>
    </source>
</evidence>
<dbReference type="Gene3D" id="3.10.580.10">
    <property type="entry name" value="CBS-domain"/>
    <property type="match status" value="1"/>
</dbReference>
<gene>
    <name evidence="6 9" type="primary">nhaA</name>
    <name evidence="9" type="ORF">OJF2_38220</name>
</gene>
<dbReference type="GO" id="GO:0005886">
    <property type="term" value="C:plasma membrane"/>
    <property type="evidence" value="ECO:0007669"/>
    <property type="project" value="UniProtKB-SubCell"/>
</dbReference>
<keyword evidence="7" id="KW-0129">CBS domain</keyword>
<feature type="transmembrane region" description="Helical" evidence="6">
    <location>
        <begin position="445"/>
        <end position="468"/>
    </location>
</feature>
<evidence type="ECO:0000256" key="6">
    <source>
        <dbReference type="HAMAP-Rule" id="MF_01844"/>
    </source>
</evidence>
<dbReference type="PROSITE" id="PS51371">
    <property type="entry name" value="CBS"/>
    <property type="match status" value="2"/>
</dbReference>
<dbReference type="PANTHER" id="PTHR30341:SF0">
    <property type="entry name" value="NA(+)_H(+) ANTIPORTER NHAA"/>
    <property type="match status" value="1"/>
</dbReference>
<feature type="transmembrane region" description="Helical" evidence="6">
    <location>
        <begin position="488"/>
        <end position="511"/>
    </location>
</feature>
<evidence type="ECO:0000256" key="1">
    <source>
        <dbReference type="ARBA" id="ARBA00004429"/>
    </source>
</evidence>
<dbReference type="Pfam" id="PF06965">
    <property type="entry name" value="Na_H_antiport_1"/>
    <property type="match status" value="1"/>
</dbReference>
<evidence type="ECO:0000256" key="2">
    <source>
        <dbReference type="ARBA" id="ARBA00022475"/>
    </source>
</evidence>
<dbReference type="InterPro" id="IPR004670">
    <property type="entry name" value="NhaA"/>
</dbReference>
<feature type="transmembrane region" description="Helical" evidence="6">
    <location>
        <begin position="230"/>
        <end position="255"/>
    </location>
</feature>
<keyword evidence="6" id="KW-0050">Antiport</keyword>
<accession>A0A5B9W522</accession>
<keyword evidence="2 6" id="KW-1003">Cell membrane</keyword>
<evidence type="ECO:0000313" key="9">
    <source>
        <dbReference type="EMBL" id="QEH35274.1"/>
    </source>
</evidence>
<dbReference type="Proteomes" id="UP000324233">
    <property type="component" value="Chromosome"/>
</dbReference>
<keyword evidence="10" id="KW-1185">Reference proteome</keyword>
<evidence type="ECO:0000256" key="4">
    <source>
        <dbReference type="ARBA" id="ARBA00022989"/>
    </source>
</evidence>
<evidence type="ECO:0000256" key="5">
    <source>
        <dbReference type="ARBA" id="ARBA00023136"/>
    </source>
</evidence>
<comment type="function">
    <text evidence="6">Na(+)/H(+) antiporter that extrudes sodium in exchange for external protons.</text>
</comment>
<keyword evidence="4 6" id="KW-1133">Transmembrane helix</keyword>
<dbReference type="CDD" id="cd04606">
    <property type="entry name" value="CBS_pair_Mg_transporter"/>
    <property type="match status" value="1"/>
</dbReference>
<feature type="transmembrane region" description="Helical" evidence="6">
    <location>
        <begin position="289"/>
        <end position="310"/>
    </location>
</feature>
<dbReference type="EMBL" id="CP042997">
    <property type="protein sequence ID" value="QEH35274.1"/>
    <property type="molecule type" value="Genomic_DNA"/>
</dbReference>
<comment type="subcellular location">
    <subcellularLocation>
        <location evidence="1">Cell inner membrane</location>
        <topology evidence="1">Multi-pass membrane protein</topology>
    </subcellularLocation>
    <subcellularLocation>
        <location evidence="6">Cell membrane</location>
        <topology evidence="6">Multi-pass membrane protein</topology>
    </subcellularLocation>
</comment>
<keyword evidence="6" id="KW-0915">Sodium</keyword>
<dbReference type="KEGG" id="agv:OJF2_38220"/>
<keyword evidence="5 6" id="KW-0472">Membrane</keyword>
<comment type="similarity">
    <text evidence="6">Belongs to the NhaA Na(+)/H(+) (TC 2.A.33) antiporter family.</text>
</comment>
<keyword evidence="3 6" id="KW-0812">Transmembrane</keyword>
<dbReference type="InterPro" id="IPR000644">
    <property type="entry name" value="CBS_dom"/>
</dbReference>
<feature type="transmembrane region" description="Helical" evidence="6">
    <location>
        <begin position="316"/>
        <end position="336"/>
    </location>
</feature>
<dbReference type="GO" id="GO:0006885">
    <property type="term" value="P:regulation of pH"/>
    <property type="evidence" value="ECO:0007669"/>
    <property type="project" value="UniProtKB-UniRule"/>
</dbReference>
<dbReference type="Pfam" id="PF00571">
    <property type="entry name" value="CBS"/>
    <property type="match status" value="2"/>
</dbReference>
<evidence type="ECO:0000256" key="7">
    <source>
        <dbReference type="PROSITE-ProRule" id="PRU00703"/>
    </source>
</evidence>
<dbReference type="Gene3D" id="1.20.1530.10">
    <property type="entry name" value="Na+/H+ antiporter like domain"/>
    <property type="match status" value="1"/>
</dbReference>
<keyword evidence="6" id="KW-0813">Transport</keyword>
<dbReference type="SMART" id="SM00116">
    <property type="entry name" value="CBS"/>
    <property type="match status" value="2"/>
</dbReference>
<feature type="transmembrane region" description="Helical" evidence="6">
    <location>
        <begin position="523"/>
        <end position="542"/>
    </location>
</feature>
<dbReference type="SUPFAM" id="SSF54631">
    <property type="entry name" value="CBS-domain pair"/>
    <property type="match status" value="1"/>
</dbReference>
<feature type="transmembrane region" description="Helical" evidence="6">
    <location>
        <begin position="261"/>
        <end position="280"/>
    </location>
</feature>
<dbReference type="NCBIfam" id="TIGR00773">
    <property type="entry name" value="NhaA"/>
    <property type="match status" value="1"/>
</dbReference>